<dbReference type="EMBL" id="GHES01018520">
    <property type="protein sequence ID" value="MPA49079.1"/>
    <property type="molecule type" value="Transcribed_RNA"/>
</dbReference>
<proteinExistence type="predicted"/>
<dbReference type="GO" id="GO:0006606">
    <property type="term" value="P:protein import into nucleus"/>
    <property type="evidence" value="ECO:0007669"/>
    <property type="project" value="TreeGrafter"/>
</dbReference>
<dbReference type="PANTHER" id="PTHR31431">
    <property type="entry name" value="NUCLEOPORIN NUP188 HOMOLOG"/>
    <property type="match status" value="1"/>
</dbReference>
<organism evidence="1">
    <name type="scientific">Davidia involucrata</name>
    <name type="common">Dove tree</name>
    <dbReference type="NCBI Taxonomy" id="16924"/>
    <lineage>
        <taxon>Eukaryota</taxon>
        <taxon>Viridiplantae</taxon>
        <taxon>Streptophyta</taxon>
        <taxon>Embryophyta</taxon>
        <taxon>Tracheophyta</taxon>
        <taxon>Spermatophyta</taxon>
        <taxon>Magnoliopsida</taxon>
        <taxon>eudicotyledons</taxon>
        <taxon>Gunneridae</taxon>
        <taxon>Pentapetalae</taxon>
        <taxon>asterids</taxon>
        <taxon>Cornales</taxon>
        <taxon>Nyssaceae</taxon>
        <taxon>Davidia</taxon>
    </lineage>
</organism>
<dbReference type="GO" id="GO:0044611">
    <property type="term" value="C:nuclear pore inner ring"/>
    <property type="evidence" value="ECO:0007669"/>
    <property type="project" value="TreeGrafter"/>
</dbReference>
<dbReference type="PANTHER" id="PTHR31431:SF1">
    <property type="entry name" value="NUCLEOPORIN NUP188"/>
    <property type="match status" value="1"/>
</dbReference>
<dbReference type="GO" id="GO:0017056">
    <property type="term" value="F:structural constituent of nuclear pore"/>
    <property type="evidence" value="ECO:0007669"/>
    <property type="project" value="InterPro"/>
</dbReference>
<evidence type="ECO:0008006" key="2">
    <source>
        <dbReference type="Google" id="ProtNLM"/>
    </source>
</evidence>
<evidence type="ECO:0000313" key="1">
    <source>
        <dbReference type="EMBL" id="MPA49079.1"/>
    </source>
</evidence>
<gene>
    <name evidence="1" type="ORF">Din_018520</name>
</gene>
<protein>
    <recommendedName>
        <fullName evidence="2">Nucleoporin NUP188</fullName>
    </recommendedName>
</protein>
<dbReference type="InterPro" id="IPR044840">
    <property type="entry name" value="Nup188"/>
</dbReference>
<dbReference type="GO" id="GO:0006405">
    <property type="term" value="P:RNA export from nucleus"/>
    <property type="evidence" value="ECO:0007669"/>
    <property type="project" value="TreeGrafter"/>
</dbReference>
<sequence>MATTSTSIEQTVDTKSVDGSLWWDSFALLLTELENVSLSSDLPPYLVKKLKDNHVWFLDTVSLFKLPNQKSREALNSRQVNIGSHQLTVQPELKDAALKISSVLCLDEVQSYILVKRSIERNNLAVDLIVHELLHLVMLQYYIERQCLLKCTRQIFMYALYIGSGSKEGNAIREEAQKLIFDGLENRLLSVLQDLLSSSHPEHMDVDLFTLWAEETLIEDNLVLDILFLAYYESFCVCNGKQWKQLCFLYEGIISGSYNFGKLAISAEALNSIYHVKVQLLLILIETLDLENLLQMIHDEMPFRQGSTSFSLVDVQEIDAIISSFNAFETKEAGPLILTWAVFLCLISSLPGKPENNVLMEIDHVGYVRQAFEVSSLSYFLEILQSNILKDSDGPIAGYRSVLRTFIAAFIASYEISLELEDNTLKLILDILCKIYRGEESLCIQFWDRDSFIDGPIRCLLCNLEGEFPFRTVELVQLLSALCEGTWPAECVYNFLDKSAGISSLFEISSDSLVDNVSQIVEARVPLCVPGVEGLLIPSKTRGHVLKMIDGNTALVRWEYTQSGVLVLLLHLAQELYLESTEEFLVTLDLLSRLVSFNVAVCYALMGIGNSLHVEATSMNGHLEKNVWLNVVEIICTSVKKLSPNCGGAVMMSMGVNILAKMLKCSPSLVTTMALKANIFDVASSTNPFNVSCHGLSSGSWLLSGRLAKMLLIDSGQNDSYGPLTLSVLDFTLQLVETGVENEFVLALVVFSLQYVLVNHEYWKYKEKHLRWRVTLKVLEVIKKCILSIPYSPKLGEVVRDILLCDSSIHNALFRIVCTTTEALEKLYVSRLYELMEIEGLQLAICSVLDILFSMLSDLSEDILPSVPVFHQAVLSSTTKPIPIASAVISLISFFRNPTIQVGAARVLSMLFVIADYSQPYVLGNACFGLDDKQITDFRHSVKSILCEQSQWNKDLFAATFKLLTSAALYQPAFLVAVIAARENTNVQLSNDDGVKQPNEAAFGLIWSKEVNLIDALLQYVGRSEDLIKSNPHMLLNVLNCLKALWQGPGQFTNILDRLKSSEKFWRLMSSSILLIASMQDNPSDNLIDTEIVSLAYRYQCQSAVLQIMAYEMFLQKKLLHSESLVKQTSESSKNRIEKADSTEKTKDAGLGGLKDILSTWCENSVLGNLIKSYASCEYDNDMYLRAKTAAGLFAVHVMRKLESGDTGSLSVSLIKEINILSKKLSDLPAFFELLAQYTQHGYSDGKELKSLILSDLYYHLQGELEGRKIDAGPFKELSQYLLDSKFLQTYRRKYDGNLFAQAKDVYLFDSTRLRADLGSDMWDYSEWRTSKEVAETLLLCLQDANSMVLLASSKLSALKALITFLSLYKEDSTEKETAVGKIPEQLILSCIDHICHCLQITIESLAPILDDSEDLLDFLAAQAELLLHLIRSVHKRLSLCSCVLVLRTSGSGLKVLSGFRSSVTGVGATMKLLLMLLLSSVKLSCTNSLQGGARDKESVEAFAEVSNASLGLLPILCDCIEPAEYCILSLTIIDLILKSFLTPNTWFPIIQKYLQLQPVVQKLQNKNYLASIPMILKFLLTLAHVKGGAEMLLTAGFFPTLRVFFADLSDGEPFSVIQSESNLFSDKVEKPQHVWGLSLAVVTAMIHSLGDSSSCTDIVDYVITYFFSEKAYLISYYLSAPDFPSDGRDKKRARAQKTQTSLSAFKETEHTLMLLCVLAKHRNSWIKAMKEMDSQLRERSIHLLAFISRGTQKLGESPSRVAPLLCHPMLKEEFEWYKKSSFINSRNGWFALSPLCCGLDPKFSAVSSRTTSLVIKDQAYANTGPAPQTFFSDTMAIQIYRLAFLLLKFLCLQAEGAARRAEDVGFVDLAHFPELPMPDILHGLQDQAIAIVTELCEANKLKPVPSEIQGVCILLLQITDMALYLEFCVSQICGIRPVLGRVEDFSKELKLLMRGMEGHAFFKVSLKSLKQIISFVYPGLLQTEGFL</sequence>
<reference evidence="1" key="1">
    <citation type="submission" date="2019-08" db="EMBL/GenBank/DDBJ databases">
        <title>Reference gene set and small RNA set construction with multiple tissues from Davidia involucrata Baill.</title>
        <authorList>
            <person name="Yang H."/>
            <person name="Zhou C."/>
            <person name="Li G."/>
            <person name="Wang J."/>
            <person name="Gao P."/>
            <person name="Wang M."/>
            <person name="Wang R."/>
            <person name="Zhao Y."/>
        </authorList>
    </citation>
    <scope>NUCLEOTIDE SEQUENCE</scope>
    <source>
        <tissue evidence="1">Mixed with DoveR01_LX</tissue>
    </source>
</reference>
<name>A0A5B6ZXL6_DAVIN</name>
<accession>A0A5B6ZXL6</accession>